<evidence type="ECO:0000313" key="2">
    <source>
        <dbReference type="EMBL" id="TKD50958.1"/>
    </source>
</evidence>
<feature type="domain" description="AB hydrolase-1" evidence="1">
    <location>
        <begin position="40"/>
        <end position="273"/>
    </location>
</feature>
<dbReference type="Pfam" id="PF00561">
    <property type="entry name" value="Abhydrolase_1"/>
    <property type="match status" value="1"/>
</dbReference>
<dbReference type="InterPro" id="IPR017497">
    <property type="entry name" value="BchO"/>
</dbReference>
<evidence type="ECO:0000313" key="3">
    <source>
        <dbReference type="Proteomes" id="UP000309138"/>
    </source>
</evidence>
<organism evidence="2 3">
    <name type="scientific">Sphingomonas baiyangensis</name>
    <dbReference type="NCBI Taxonomy" id="2572576"/>
    <lineage>
        <taxon>Bacteria</taxon>
        <taxon>Pseudomonadati</taxon>
        <taxon>Pseudomonadota</taxon>
        <taxon>Alphaproteobacteria</taxon>
        <taxon>Sphingomonadales</taxon>
        <taxon>Sphingomonadaceae</taxon>
        <taxon>Sphingomonas</taxon>
    </lineage>
</organism>
<gene>
    <name evidence="2" type="ORF">FBR43_09450</name>
</gene>
<dbReference type="SUPFAM" id="SSF53474">
    <property type="entry name" value="alpha/beta-Hydrolases"/>
    <property type="match status" value="1"/>
</dbReference>
<dbReference type="Gene3D" id="3.40.50.1820">
    <property type="entry name" value="alpha/beta hydrolase"/>
    <property type="match status" value="1"/>
</dbReference>
<dbReference type="PANTHER" id="PTHR43194:SF2">
    <property type="entry name" value="PEROXISOMAL MEMBRANE PROTEIN LPX1"/>
    <property type="match status" value="1"/>
</dbReference>
<comment type="caution">
    <text evidence="2">The sequence shown here is derived from an EMBL/GenBank/DDBJ whole genome shotgun (WGS) entry which is preliminary data.</text>
</comment>
<dbReference type="Proteomes" id="UP000309138">
    <property type="component" value="Unassembled WGS sequence"/>
</dbReference>
<proteinExistence type="predicted"/>
<dbReference type="GO" id="GO:0016787">
    <property type="term" value="F:hydrolase activity"/>
    <property type="evidence" value="ECO:0007669"/>
    <property type="project" value="UniProtKB-KW"/>
</dbReference>
<dbReference type="InterPro" id="IPR000073">
    <property type="entry name" value="AB_hydrolase_1"/>
</dbReference>
<name>A0A4V5PTQ7_9SPHN</name>
<dbReference type="EMBL" id="SWKR01000002">
    <property type="protein sequence ID" value="TKD50958.1"/>
    <property type="molecule type" value="Genomic_DNA"/>
</dbReference>
<reference evidence="2 3" key="1">
    <citation type="submission" date="2019-04" db="EMBL/GenBank/DDBJ databases">
        <authorList>
            <person name="Yang Y."/>
            <person name="Wei D."/>
        </authorList>
    </citation>
    <scope>NUCLEOTIDE SEQUENCE [LARGE SCALE GENOMIC DNA]</scope>
    <source>
        <strain evidence="2 3">L-1-4w-11</strain>
    </source>
</reference>
<dbReference type="PANTHER" id="PTHR43194">
    <property type="entry name" value="HYDROLASE ALPHA/BETA FOLD FAMILY"/>
    <property type="match status" value="1"/>
</dbReference>
<dbReference type="AlphaFoldDB" id="A0A4V5PTQ7"/>
<dbReference type="NCBIfam" id="TIGR03056">
    <property type="entry name" value="bchO_mg_che_rel"/>
    <property type="match status" value="1"/>
</dbReference>
<accession>A0A4V5PTQ7</accession>
<dbReference type="InterPro" id="IPR029058">
    <property type="entry name" value="AB_hydrolase_fold"/>
</dbReference>
<keyword evidence="3" id="KW-1185">Reference proteome</keyword>
<dbReference type="InterPro" id="IPR050228">
    <property type="entry name" value="Carboxylesterase_BioH"/>
</dbReference>
<keyword evidence="2" id="KW-0378">Hydrolase</keyword>
<dbReference type="PRINTS" id="PR00111">
    <property type="entry name" value="ABHYDROLASE"/>
</dbReference>
<sequence length="294" mass="30590">MTLDFARQGADWPNRAASRFVDAGRLRFHVQAMGSGPVALLLHGTGAATHSWRGAAPLLAEHFRVIAPDLPGHGFTRGRPAGGMSLPAMRDALVALLDTLEVTPDVIVGHSAGAALAMALAERHAPEAIVGLNPALTPFPGLAARIFPTLAKLLFANPFAPHIFAQIARAPGEVERFLLRSTGSRIDREGLRHYAALVGDAGHCGGAIAMMAGWDLEAVRALLPRVATPVLLLHGAADSAIPLDAVEAAAARLPDARVESLAGLGHLAHEEAPALVAARVVAFATAAMRTREAA</sequence>
<dbReference type="OrthoDB" id="9799612at2"/>
<protein>
    <submittedName>
        <fullName evidence="2">Alpha/beta fold hydrolase</fullName>
    </submittedName>
</protein>
<dbReference type="RefSeq" id="WP_136942905.1">
    <property type="nucleotide sequence ID" value="NZ_SWKR01000002.1"/>
</dbReference>
<evidence type="ECO:0000259" key="1">
    <source>
        <dbReference type="Pfam" id="PF00561"/>
    </source>
</evidence>